<reference evidence="2" key="1">
    <citation type="submission" date="2019-02" db="EMBL/GenBank/DDBJ databases">
        <authorList>
            <person name="Gruber-Vodicka R. H."/>
            <person name="Seah K. B. B."/>
        </authorList>
    </citation>
    <scope>NUCLEOTIDE SEQUENCE</scope>
    <source>
        <strain evidence="3">BECK_BZ106</strain>
        <strain evidence="2">BECK_BZ15</strain>
    </source>
</reference>
<dbReference type="PANTHER" id="PTHR43566:SF2">
    <property type="entry name" value="DUF4143 DOMAIN-CONTAINING PROTEIN"/>
    <property type="match status" value="1"/>
</dbReference>
<dbReference type="AlphaFoldDB" id="A0A450SJY2"/>
<evidence type="ECO:0000259" key="1">
    <source>
        <dbReference type="Pfam" id="PF13635"/>
    </source>
</evidence>
<dbReference type="PANTHER" id="PTHR43566">
    <property type="entry name" value="CONSERVED PROTEIN"/>
    <property type="match status" value="1"/>
</dbReference>
<sequence>MKSPKTYVRDSGILHTLLRLDDYEQLLGHPIVGMSWEGHVIETLIRCAPARTRATYYRTIAGAEIDLLLELDANESWAIEIERSLSPKVGKGFRIAQDDIAPSRALLVYPGDECYPLRGDVEVMGLRRLAEQLFVFFSTK</sequence>
<name>A0A450SJY2_9GAMM</name>
<dbReference type="Pfam" id="PF13635">
    <property type="entry name" value="DUF4143"/>
    <property type="match status" value="1"/>
</dbReference>
<organism evidence="2">
    <name type="scientific">Candidatus Kentrum sp. FW</name>
    <dbReference type="NCBI Taxonomy" id="2126338"/>
    <lineage>
        <taxon>Bacteria</taxon>
        <taxon>Pseudomonadati</taxon>
        <taxon>Pseudomonadota</taxon>
        <taxon>Gammaproteobacteria</taxon>
        <taxon>Candidatus Kentrum</taxon>
    </lineage>
</organism>
<evidence type="ECO:0000313" key="2">
    <source>
        <dbReference type="EMBL" id="VFJ53777.1"/>
    </source>
</evidence>
<evidence type="ECO:0000313" key="3">
    <source>
        <dbReference type="EMBL" id="VFJ58559.1"/>
    </source>
</evidence>
<dbReference type="EMBL" id="CAADFD010000042">
    <property type="protein sequence ID" value="VFJ58559.1"/>
    <property type="molecule type" value="Genomic_DNA"/>
</dbReference>
<gene>
    <name evidence="2" type="ORF">BECKFW1821A_GA0114235_104414</name>
    <name evidence="3" type="ORF">BECKFW1821B_GA0114236_104214</name>
</gene>
<protein>
    <recommendedName>
        <fullName evidence="1">DUF4143 domain-containing protein</fullName>
    </recommendedName>
</protein>
<feature type="domain" description="DUF4143" evidence="1">
    <location>
        <begin position="2"/>
        <end position="81"/>
    </location>
</feature>
<accession>A0A450SJY2</accession>
<dbReference type="EMBL" id="CAADEW010000044">
    <property type="protein sequence ID" value="VFJ53777.1"/>
    <property type="molecule type" value="Genomic_DNA"/>
</dbReference>
<proteinExistence type="predicted"/>
<dbReference type="InterPro" id="IPR025420">
    <property type="entry name" value="DUF4143"/>
</dbReference>